<keyword evidence="3" id="KW-1185">Reference proteome</keyword>
<dbReference type="Gene3D" id="3.40.50.150">
    <property type="entry name" value="Vaccinia Virus protein VP39"/>
    <property type="match status" value="1"/>
</dbReference>
<dbReference type="Pfam" id="PF08241">
    <property type="entry name" value="Methyltransf_11"/>
    <property type="match status" value="1"/>
</dbReference>
<dbReference type="BioCyc" id="CTAI977880:RALTA_RS11575-MONOMER"/>
<evidence type="ECO:0000259" key="1">
    <source>
        <dbReference type="Pfam" id="PF08241"/>
    </source>
</evidence>
<dbReference type="PANTHER" id="PTHR42912">
    <property type="entry name" value="METHYLTRANSFERASE"/>
    <property type="match status" value="1"/>
</dbReference>
<dbReference type="HOGENOM" id="CLU_1183445_0_0_4"/>
<dbReference type="eggNOG" id="COG0500">
    <property type="taxonomic scope" value="Bacteria"/>
</dbReference>
<reference evidence="2 3" key="1">
    <citation type="journal article" date="2008" name="Genome Res.">
        <title>Genome sequence of the beta-rhizobium Cupriavidus taiwanensis and comparative genomics of rhizobia.</title>
        <authorList>
            <person name="Amadou C."/>
            <person name="Pascal G."/>
            <person name="Mangenot S."/>
            <person name="Glew M."/>
            <person name="Bontemps C."/>
            <person name="Capela D."/>
            <person name="Carrere S."/>
            <person name="Cruveiller S."/>
            <person name="Dossat C."/>
            <person name="Lajus A."/>
            <person name="Marchetti M."/>
            <person name="Poinsot V."/>
            <person name="Rouy Z."/>
            <person name="Servin B."/>
            <person name="Saad M."/>
            <person name="Schenowitz C."/>
            <person name="Barbe V."/>
            <person name="Batut J."/>
            <person name="Medigue C."/>
            <person name="Masson-Boivin C."/>
        </authorList>
    </citation>
    <scope>NUCLEOTIDE SEQUENCE [LARGE SCALE GENOMIC DNA]</scope>
    <source>
        <strain evidence="3">DSM 17343 / BCRC 17206 / CCUG 44338 / CIP 107171 / LMG 19424 / R1</strain>
    </source>
</reference>
<dbReference type="CDD" id="cd02440">
    <property type="entry name" value="AdoMet_MTases"/>
    <property type="match status" value="1"/>
</dbReference>
<dbReference type="Proteomes" id="UP000001692">
    <property type="component" value="Chromosome 1"/>
</dbReference>
<protein>
    <submittedName>
        <fullName evidence="2">SAM-dependent methyltransferase</fullName>
        <ecNumber evidence="2">2.1.1.-</ecNumber>
    </submittedName>
</protein>
<dbReference type="InterPro" id="IPR013216">
    <property type="entry name" value="Methyltransf_11"/>
</dbReference>
<name>B3R600_CUPTR</name>
<dbReference type="GO" id="GO:0032259">
    <property type="term" value="P:methylation"/>
    <property type="evidence" value="ECO:0007669"/>
    <property type="project" value="UniProtKB-KW"/>
</dbReference>
<dbReference type="GO" id="GO:0008757">
    <property type="term" value="F:S-adenosylmethionine-dependent methyltransferase activity"/>
    <property type="evidence" value="ECO:0007669"/>
    <property type="project" value="InterPro"/>
</dbReference>
<dbReference type="EC" id="2.1.1.-" evidence="2"/>
<keyword evidence="2" id="KW-0489">Methyltransferase</keyword>
<proteinExistence type="predicted"/>
<evidence type="ECO:0000313" key="3">
    <source>
        <dbReference type="Proteomes" id="UP000001692"/>
    </source>
</evidence>
<dbReference type="GeneID" id="29762381"/>
<sequence>MKDEDKAWTDWLDNFHSLYDSSNYSSALQSWMMRASHKLLERPFGENTEFRHVLEIGAGTGEHVKFVRHGFEKYVLTDQNPKTLAVAREKLGSLHSGKLEVEVQTGANISHPDNSFDRVIAAHVLEHIYPPHLAVKEWVRVIKDGGILSILIPTDPGMAWRLGRTLGPRRNAVARGLAYDYIMAREHVNSCVNLVAILRHYFPEGKGAWWPMAIPSVDANLFFAFHARINKKAG</sequence>
<dbReference type="RefSeq" id="WP_012353616.1">
    <property type="nucleotide sequence ID" value="NC_010528.1"/>
</dbReference>
<dbReference type="AlphaFoldDB" id="B3R600"/>
<accession>B3R600</accession>
<dbReference type="EMBL" id="CU633749">
    <property type="protein sequence ID" value="CAQ70316.1"/>
    <property type="molecule type" value="Genomic_DNA"/>
</dbReference>
<evidence type="ECO:0000313" key="2">
    <source>
        <dbReference type="EMBL" id="CAQ70316.1"/>
    </source>
</evidence>
<gene>
    <name evidence="2" type="ordered locus">RALTA_A2382</name>
</gene>
<organism evidence="2 3">
    <name type="scientific">Cupriavidus taiwanensis (strain DSM 17343 / BCRC 17206 / CCUG 44338 / CIP 107171 / LMG 19424 / R1)</name>
    <name type="common">Ralstonia taiwanensis (strain LMG 19424)</name>
    <dbReference type="NCBI Taxonomy" id="977880"/>
    <lineage>
        <taxon>Bacteria</taxon>
        <taxon>Pseudomonadati</taxon>
        <taxon>Pseudomonadota</taxon>
        <taxon>Betaproteobacteria</taxon>
        <taxon>Burkholderiales</taxon>
        <taxon>Burkholderiaceae</taxon>
        <taxon>Cupriavidus</taxon>
    </lineage>
</organism>
<dbReference type="SUPFAM" id="SSF53335">
    <property type="entry name" value="S-adenosyl-L-methionine-dependent methyltransferases"/>
    <property type="match status" value="1"/>
</dbReference>
<dbReference type="KEGG" id="cti:RALTA_A2382"/>
<dbReference type="InterPro" id="IPR050508">
    <property type="entry name" value="Methyltransf_Superfamily"/>
</dbReference>
<dbReference type="InterPro" id="IPR029063">
    <property type="entry name" value="SAM-dependent_MTases_sf"/>
</dbReference>
<keyword evidence="2" id="KW-0808">Transferase</keyword>
<feature type="domain" description="Methyltransferase type 11" evidence="1">
    <location>
        <begin position="54"/>
        <end position="149"/>
    </location>
</feature>